<protein>
    <submittedName>
        <fullName evidence="10">Uncharacterized protein</fullName>
    </submittedName>
</protein>
<evidence type="ECO:0000256" key="5">
    <source>
        <dbReference type="ARBA" id="ARBA00022970"/>
    </source>
</evidence>
<comment type="similarity">
    <text evidence="2">Belongs to the GLUTAMINE DUMPER 1 (TC 9.B.60) family.</text>
</comment>
<dbReference type="EMBL" id="JBJQOH010000001">
    <property type="protein sequence ID" value="KAL3701716.1"/>
    <property type="molecule type" value="Genomic_DNA"/>
</dbReference>
<keyword evidence="7 9" id="KW-0472">Membrane</keyword>
<evidence type="ECO:0000313" key="10">
    <source>
        <dbReference type="EMBL" id="KAL3701716.1"/>
    </source>
</evidence>
<evidence type="ECO:0000256" key="4">
    <source>
        <dbReference type="ARBA" id="ARBA00022692"/>
    </source>
</evidence>
<feature type="transmembrane region" description="Helical" evidence="9">
    <location>
        <begin position="85"/>
        <end position="109"/>
    </location>
</feature>
<evidence type="ECO:0000256" key="2">
    <source>
        <dbReference type="ARBA" id="ARBA00009977"/>
    </source>
</evidence>
<organism evidence="10 11">
    <name type="scientific">Riccia sorocarpa</name>
    <dbReference type="NCBI Taxonomy" id="122646"/>
    <lineage>
        <taxon>Eukaryota</taxon>
        <taxon>Viridiplantae</taxon>
        <taxon>Streptophyta</taxon>
        <taxon>Embryophyta</taxon>
        <taxon>Marchantiophyta</taxon>
        <taxon>Marchantiopsida</taxon>
        <taxon>Marchantiidae</taxon>
        <taxon>Marchantiales</taxon>
        <taxon>Ricciaceae</taxon>
        <taxon>Riccia</taxon>
    </lineage>
</organism>
<dbReference type="AlphaFoldDB" id="A0ABD3IEG9"/>
<keyword evidence="11" id="KW-1185">Reference proteome</keyword>
<keyword evidence="6 9" id="KW-1133">Transmembrane helix</keyword>
<evidence type="ECO:0000256" key="7">
    <source>
        <dbReference type="ARBA" id="ARBA00023136"/>
    </source>
</evidence>
<evidence type="ECO:0000256" key="8">
    <source>
        <dbReference type="SAM" id="MobiDB-lite"/>
    </source>
</evidence>
<dbReference type="GO" id="GO:0080143">
    <property type="term" value="P:regulation of amino acid export"/>
    <property type="evidence" value="ECO:0007669"/>
    <property type="project" value="UniProtKB-ARBA"/>
</dbReference>
<sequence>MATRQPLVSSAWQAADAAAPAPLYQQLRSKRMQREYLCWIRNSRPFSAILDKDQVKTTKLLKAEGYRWSHGQYTMASCTQESSTFFVILGFTMLVLLVLLALILIIACFTRRRPTNAAQSGASPAGGAPGNQQDCVVQMDGSGQFNGKNFESVKCVIMAGEDKPTFLAHPVMPFHAETHEDDQVKQKEEEPEAVGETSKQQQHQEEGDRD</sequence>
<dbReference type="GO" id="GO:0016020">
    <property type="term" value="C:membrane"/>
    <property type="evidence" value="ECO:0007669"/>
    <property type="project" value="UniProtKB-SubCell"/>
</dbReference>
<keyword evidence="5" id="KW-0029">Amino-acid transport</keyword>
<dbReference type="GO" id="GO:0006865">
    <property type="term" value="P:amino acid transport"/>
    <property type="evidence" value="ECO:0007669"/>
    <property type="project" value="UniProtKB-KW"/>
</dbReference>
<accession>A0ABD3IEG9</accession>
<comment type="subcellular location">
    <subcellularLocation>
        <location evidence="1">Membrane</location>
        <topology evidence="1">Single-pass membrane protein</topology>
    </subcellularLocation>
</comment>
<evidence type="ECO:0000313" key="11">
    <source>
        <dbReference type="Proteomes" id="UP001633002"/>
    </source>
</evidence>
<dbReference type="InterPro" id="IPR040359">
    <property type="entry name" value="GDU"/>
</dbReference>
<proteinExistence type="inferred from homology"/>
<reference evidence="10 11" key="1">
    <citation type="submission" date="2024-09" db="EMBL/GenBank/DDBJ databases">
        <title>Chromosome-scale assembly of Riccia sorocarpa.</title>
        <authorList>
            <person name="Paukszto L."/>
        </authorList>
    </citation>
    <scope>NUCLEOTIDE SEQUENCE [LARGE SCALE GENOMIC DNA]</scope>
    <source>
        <strain evidence="10">LP-2024</strain>
        <tissue evidence="10">Aerial parts of the thallus</tissue>
    </source>
</reference>
<name>A0ABD3IEG9_9MARC</name>
<dbReference type="Proteomes" id="UP001633002">
    <property type="component" value="Unassembled WGS sequence"/>
</dbReference>
<keyword evidence="3" id="KW-0813">Transport</keyword>
<evidence type="ECO:0000256" key="9">
    <source>
        <dbReference type="SAM" id="Phobius"/>
    </source>
</evidence>
<feature type="region of interest" description="Disordered" evidence="8">
    <location>
        <begin position="170"/>
        <end position="210"/>
    </location>
</feature>
<gene>
    <name evidence="10" type="ORF">R1sor_019738</name>
</gene>
<evidence type="ECO:0000256" key="3">
    <source>
        <dbReference type="ARBA" id="ARBA00022448"/>
    </source>
</evidence>
<evidence type="ECO:0000256" key="1">
    <source>
        <dbReference type="ARBA" id="ARBA00004167"/>
    </source>
</evidence>
<dbReference type="PANTHER" id="PTHR33228:SF77">
    <property type="entry name" value="PROTEIN GLUTAMINE DUMPER 2"/>
    <property type="match status" value="1"/>
</dbReference>
<evidence type="ECO:0000256" key="6">
    <source>
        <dbReference type="ARBA" id="ARBA00022989"/>
    </source>
</evidence>
<keyword evidence="4 9" id="KW-0812">Transmembrane</keyword>
<feature type="compositionally biased region" description="Basic and acidic residues" evidence="8">
    <location>
        <begin position="176"/>
        <end position="188"/>
    </location>
</feature>
<dbReference type="PANTHER" id="PTHR33228">
    <property type="entry name" value="PROTEIN GLUTAMINE DUMPER 4-RELATED"/>
    <property type="match status" value="1"/>
</dbReference>
<comment type="caution">
    <text evidence="10">The sequence shown here is derived from an EMBL/GenBank/DDBJ whole genome shotgun (WGS) entry which is preliminary data.</text>
</comment>